<dbReference type="EMBL" id="KV784370">
    <property type="protein sequence ID" value="OEU10728.1"/>
    <property type="molecule type" value="Genomic_DNA"/>
</dbReference>
<evidence type="ECO:0000313" key="4">
    <source>
        <dbReference type="Proteomes" id="UP000095751"/>
    </source>
</evidence>
<feature type="region of interest" description="Disordered" evidence="1">
    <location>
        <begin position="297"/>
        <end position="319"/>
    </location>
</feature>
<protein>
    <recommendedName>
        <fullName evidence="5">HTH psq-type domain-containing protein</fullName>
    </recommendedName>
</protein>
<feature type="region of interest" description="Disordered" evidence="1">
    <location>
        <begin position="144"/>
        <end position="166"/>
    </location>
</feature>
<evidence type="ECO:0000256" key="2">
    <source>
        <dbReference type="SAM" id="SignalP"/>
    </source>
</evidence>
<reference evidence="3 4" key="1">
    <citation type="submission" date="2016-09" db="EMBL/GenBank/DDBJ databases">
        <title>Extensive genetic diversity and differential bi-allelic expression allows diatom success in the polar Southern Ocean.</title>
        <authorList>
            <consortium name="DOE Joint Genome Institute"/>
            <person name="Mock T."/>
            <person name="Otillar R.P."/>
            <person name="Strauss J."/>
            <person name="Dupont C."/>
            <person name="Frickenhaus S."/>
            <person name="Maumus F."/>
            <person name="Mcmullan M."/>
            <person name="Sanges R."/>
            <person name="Schmutz J."/>
            <person name="Toseland A."/>
            <person name="Valas R."/>
            <person name="Veluchamy A."/>
            <person name="Ward B.J."/>
            <person name="Allen A."/>
            <person name="Barry K."/>
            <person name="Falciatore A."/>
            <person name="Ferrante M."/>
            <person name="Fortunato A.E."/>
            <person name="Gloeckner G."/>
            <person name="Gruber A."/>
            <person name="Hipkin R."/>
            <person name="Janech M."/>
            <person name="Kroth P."/>
            <person name="Leese F."/>
            <person name="Lindquist E."/>
            <person name="Lyon B.R."/>
            <person name="Martin J."/>
            <person name="Mayer C."/>
            <person name="Parker M."/>
            <person name="Quesneville H."/>
            <person name="Raymond J."/>
            <person name="Uhlig C."/>
            <person name="Valentin K.U."/>
            <person name="Worden A.Z."/>
            <person name="Armbrust E.V."/>
            <person name="Bowler C."/>
            <person name="Green B."/>
            <person name="Moulton V."/>
            <person name="Van Oosterhout C."/>
            <person name="Grigoriev I."/>
        </authorList>
    </citation>
    <scope>NUCLEOTIDE SEQUENCE [LARGE SCALE GENOMIC DNA]</scope>
    <source>
        <strain evidence="3 4">CCMP1102</strain>
    </source>
</reference>
<feature type="region of interest" description="Disordered" evidence="1">
    <location>
        <begin position="348"/>
        <end position="383"/>
    </location>
</feature>
<name>A0A1E7EXG3_9STRA</name>
<dbReference type="InParanoid" id="A0A1E7EXG3"/>
<feature type="region of interest" description="Disordered" evidence="1">
    <location>
        <begin position="192"/>
        <end position="221"/>
    </location>
</feature>
<organism evidence="3 4">
    <name type="scientific">Fragilariopsis cylindrus CCMP1102</name>
    <dbReference type="NCBI Taxonomy" id="635003"/>
    <lineage>
        <taxon>Eukaryota</taxon>
        <taxon>Sar</taxon>
        <taxon>Stramenopiles</taxon>
        <taxon>Ochrophyta</taxon>
        <taxon>Bacillariophyta</taxon>
        <taxon>Bacillariophyceae</taxon>
        <taxon>Bacillariophycidae</taxon>
        <taxon>Bacillariales</taxon>
        <taxon>Bacillariaceae</taxon>
        <taxon>Fragilariopsis</taxon>
    </lineage>
</organism>
<evidence type="ECO:0000313" key="3">
    <source>
        <dbReference type="EMBL" id="OEU10728.1"/>
    </source>
</evidence>
<dbReference type="AlphaFoldDB" id="A0A1E7EXG3"/>
<feature type="chain" id="PRO_5009192353" description="HTH psq-type domain-containing protein" evidence="2">
    <location>
        <begin position="19"/>
        <end position="648"/>
    </location>
</feature>
<dbReference type="KEGG" id="fcy:FRACYDRAFT_246501"/>
<keyword evidence="2" id="KW-0732">Signal</keyword>
<feature type="compositionally biased region" description="Low complexity" evidence="1">
    <location>
        <begin position="157"/>
        <end position="166"/>
    </location>
</feature>
<accession>A0A1E7EXG3</accession>
<gene>
    <name evidence="3" type="ORF">FRACYDRAFT_246501</name>
</gene>
<feature type="compositionally biased region" description="Basic and acidic residues" evidence="1">
    <location>
        <begin position="348"/>
        <end position="369"/>
    </location>
</feature>
<feature type="compositionally biased region" description="Basic and acidic residues" evidence="1">
    <location>
        <begin position="297"/>
        <end position="308"/>
    </location>
</feature>
<feature type="compositionally biased region" description="Low complexity" evidence="1">
    <location>
        <begin position="207"/>
        <end position="221"/>
    </location>
</feature>
<dbReference type="Proteomes" id="UP000095751">
    <property type="component" value="Unassembled WGS sequence"/>
</dbReference>
<evidence type="ECO:0000256" key="1">
    <source>
        <dbReference type="SAM" id="MobiDB-lite"/>
    </source>
</evidence>
<evidence type="ECO:0008006" key="5">
    <source>
        <dbReference type="Google" id="ProtNLM"/>
    </source>
</evidence>
<keyword evidence="4" id="KW-1185">Reference proteome</keyword>
<feature type="compositionally biased region" description="Basic residues" evidence="1">
    <location>
        <begin position="370"/>
        <end position="383"/>
    </location>
</feature>
<sequence>MRMMAVIPLLYGVQFCSAISPTTLVENRFDDTDNDPEYQKSFEEWLVSNRRWSRNTNTNNLEYDYAQTKTWMRWLAFPIDTVYEIGRSKLLFKKGNSDDEESLKLAISQRTYYDRSNYYKRKINPPRIFEAKKNTASMPTTSRAIVSSDDDNGNVSTTDTNTAATTTTTKNTMPAVDNTSKKMYTDCSNAVTFNSNNKKRSSDDITKASNETTTTTTTTTNANINDDNDVINATNTATATGQATHHSHQSRARLYSNETKIQVTLALETRPHTNTSLNELAREFDIPAGTIRNWRQKRTEGYKKKEQDNSSAAKKIRDNKIAEEDNKTAKMIRDLDERIAEEIAAKEKIRDDKKAETERRRAEEEQKKQDKAKRKVKRKVKRKEYNKKTKLHKDGITLITGNDPEVDAINTFRNKVKDCVKKTGSLSRVFAKDGTDMSSNGFFKFKAYGEAKANSILDESNSIKNCVYRNPDAATSTVQAQAVGEYSADTKQLPHFLAKRVVVAENGTFFGKIKAITDNLKLQKYKDLEAETSHKDNRFRHNLKKPDFDLPDKSFLLARVLEKPAGGDLEWVSKKDKKVFLIPIEKGELLIMMAHAGLCTHKCHDGLYTIVTDFVLPYEAHREMTIHGGLKGKFEKMIGDFATEISHL</sequence>
<feature type="signal peptide" evidence="2">
    <location>
        <begin position="1"/>
        <end position="18"/>
    </location>
</feature>
<proteinExistence type="predicted"/>